<dbReference type="RefSeq" id="WP_144863028.1">
    <property type="nucleotide sequence ID" value="NZ_LR213767.1"/>
</dbReference>
<proteinExistence type="predicted"/>
<accession>A0A563VPX1</accession>
<evidence type="ECO:0000313" key="2">
    <source>
        <dbReference type="EMBL" id="VEP13405.1"/>
    </source>
</evidence>
<organism evidence="2 3">
    <name type="scientific">Hyella patelloides LEGE 07179</name>
    <dbReference type="NCBI Taxonomy" id="945734"/>
    <lineage>
        <taxon>Bacteria</taxon>
        <taxon>Bacillati</taxon>
        <taxon>Cyanobacteriota</taxon>
        <taxon>Cyanophyceae</taxon>
        <taxon>Pleurocapsales</taxon>
        <taxon>Hyellaceae</taxon>
        <taxon>Hyella</taxon>
    </lineage>
</organism>
<dbReference type="EMBL" id="CAACVJ010000112">
    <property type="protein sequence ID" value="VEP13405.1"/>
    <property type="molecule type" value="Genomic_DNA"/>
</dbReference>
<dbReference type="PANTHER" id="PTHR46825:SF9">
    <property type="entry name" value="BETA-LACTAMASE-RELATED DOMAIN-CONTAINING PROTEIN"/>
    <property type="match status" value="1"/>
</dbReference>
<name>A0A563VPX1_9CYAN</name>
<sequence length="400" mass="44678">MKKRSRFQLVAFFCLGILISLFGSYLAAKTVSSEQIDFNNKKPINERLNHNNLEYQIKTYLDRLEEAGFSGAVLVAQNGEVIFKDGYGLADQNKNIPITPATVFDTGSLSKQFTATAILHLEEQGKLQVTDTLANFFDDVPPDKADITLHQLLTHSSSLPSYVYQNDFTETSRQEAVALAFDAKLKFPPGTKYLYSDTGYGLLAAIIEIVSGQPFQAYLKEHLFNPVGMIHTGFYNDPQWSEITVAHGYNKKKDFGSAATRPGPSWGLLGFGGVLTTIGDLYLWNTALENNLILAEKSTAKLFTPYIKENNEDESYYGYGWAIEKSSEYGKMISHDGATDSQNAIFLKYDDPNKTLVIVLSNRIDGGLFRREIFYGTDTGLILGKNILKDNFSDFPDYAR</sequence>
<dbReference type="Proteomes" id="UP000320055">
    <property type="component" value="Unassembled WGS sequence"/>
</dbReference>
<dbReference type="SUPFAM" id="SSF56601">
    <property type="entry name" value="beta-lactamase/transpeptidase-like"/>
    <property type="match status" value="1"/>
</dbReference>
<keyword evidence="3" id="KW-1185">Reference proteome</keyword>
<dbReference type="AlphaFoldDB" id="A0A563VPX1"/>
<dbReference type="InterPro" id="IPR001466">
    <property type="entry name" value="Beta-lactam-related"/>
</dbReference>
<evidence type="ECO:0000259" key="1">
    <source>
        <dbReference type="Pfam" id="PF00144"/>
    </source>
</evidence>
<dbReference type="Gene3D" id="3.40.710.10">
    <property type="entry name" value="DD-peptidase/beta-lactamase superfamily"/>
    <property type="match status" value="1"/>
</dbReference>
<feature type="domain" description="Beta-lactamase-related" evidence="1">
    <location>
        <begin position="68"/>
        <end position="363"/>
    </location>
</feature>
<protein>
    <recommendedName>
        <fullName evidence="1">Beta-lactamase-related domain-containing protein</fullName>
    </recommendedName>
</protein>
<reference evidence="2 3" key="1">
    <citation type="submission" date="2019-01" db="EMBL/GenBank/DDBJ databases">
        <authorList>
            <person name="Brito A."/>
        </authorList>
    </citation>
    <scope>NUCLEOTIDE SEQUENCE [LARGE SCALE GENOMIC DNA]</scope>
    <source>
        <strain evidence="2">1</strain>
    </source>
</reference>
<dbReference type="Pfam" id="PF00144">
    <property type="entry name" value="Beta-lactamase"/>
    <property type="match status" value="1"/>
</dbReference>
<dbReference type="OrthoDB" id="9797709at2"/>
<dbReference type="PANTHER" id="PTHR46825">
    <property type="entry name" value="D-ALANYL-D-ALANINE-CARBOXYPEPTIDASE/ENDOPEPTIDASE AMPH"/>
    <property type="match status" value="1"/>
</dbReference>
<dbReference type="InterPro" id="IPR050491">
    <property type="entry name" value="AmpC-like"/>
</dbReference>
<dbReference type="InterPro" id="IPR012338">
    <property type="entry name" value="Beta-lactam/transpept-like"/>
</dbReference>
<evidence type="ECO:0000313" key="3">
    <source>
        <dbReference type="Proteomes" id="UP000320055"/>
    </source>
</evidence>
<gene>
    <name evidence="2" type="ORF">H1P_20012</name>
</gene>